<name>A0A2D0NBZ6_FLAN2</name>
<dbReference type="EMBL" id="PDUD01000019">
    <property type="protein sequence ID" value="PHN06031.1"/>
    <property type="molecule type" value="Genomic_DNA"/>
</dbReference>
<dbReference type="SUPFAM" id="SSF56281">
    <property type="entry name" value="Metallo-hydrolase/oxidoreductase"/>
    <property type="match status" value="1"/>
</dbReference>
<dbReference type="PANTHER" id="PTHR43084:SF1">
    <property type="entry name" value="PERSULFIDE DIOXYGENASE ETHE1, MITOCHONDRIAL"/>
    <property type="match status" value="1"/>
</dbReference>
<dbReference type="AlphaFoldDB" id="A0A2D0NBZ6"/>
<dbReference type="Gene3D" id="3.60.15.10">
    <property type="entry name" value="Ribonuclease Z/Hydroxyacylglutathione hydrolase-like"/>
    <property type="match status" value="1"/>
</dbReference>
<gene>
    <name evidence="3" type="ORF">CRP01_13760</name>
</gene>
<dbReference type="Pfam" id="PF00753">
    <property type="entry name" value="Lactamase_B"/>
    <property type="match status" value="1"/>
</dbReference>
<keyword evidence="3" id="KW-0378">Hydrolase</keyword>
<dbReference type="SMART" id="SM00849">
    <property type="entry name" value="Lactamase_B"/>
    <property type="match status" value="1"/>
</dbReference>
<dbReference type="GO" id="GO:0006749">
    <property type="term" value="P:glutathione metabolic process"/>
    <property type="evidence" value="ECO:0007669"/>
    <property type="project" value="InterPro"/>
</dbReference>
<evidence type="ECO:0000256" key="1">
    <source>
        <dbReference type="ARBA" id="ARBA00022723"/>
    </source>
</evidence>
<accession>A0A2D0NBZ6</accession>
<feature type="domain" description="Rhodanese" evidence="2">
    <location>
        <begin position="364"/>
        <end position="420"/>
    </location>
</feature>
<dbReference type="InterPro" id="IPR036873">
    <property type="entry name" value="Rhodanese-like_dom_sf"/>
</dbReference>
<dbReference type="GO" id="GO:0050313">
    <property type="term" value="F:sulfur dioxygenase activity"/>
    <property type="evidence" value="ECO:0007669"/>
    <property type="project" value="InterPro"/>
</dbReference>
<dbReference type="InterPro" id="IPR044528">
    <property type="entry name" value="POD-like_MBL-fold"/>
</dbReference>
<dbReference type="InterPro" id="IPR001279">
    <property type="entry name" value="Metallo-B-lactamas"/>
</dbReference>
<keyword evidence="4" id="KW-1185">Reference proteome</keyword>
<dbReference type="SMART" id="SM00450">
    <property type="entry name" value="RHOD"/>
    <property type="match status" value="2"/>
</dbReference>
<dbReference type="Proteomes" id="UP000223913">
    <property type="component" value="Unassembled WGS sequence"/>
</dbReference>
<protein>
    <submittedName>
        <fullName evidence="3">MBL fold metallo-hydrolase</fullName>
    </submittedName>
</protein>
<dbReference type="GO" id="GO:0016787">
    <property type="term" value="F:hydrolase activity"/>
    <property type="evidence" value="ECO:0007669"/>
    <property type="project" value="UniProtKB-KW"/>
</dbReference>
<dbReference type="InterPro" id="IPR036866">
    <property type="entry name" value="RibonucZ/Hydroxyglut_hydro"/>
</dbReference>
<dbReference type="InterPro" id="IPR001763">
    <property type="entry name" value="Rhodanese-like_dom"/>
</dbReference>
<dbReference type="GO" id="GO:0070813">
    <property type="term" value="P:hydrogen sulfide metabolic process"/>
    <property type="evidence" value="ECO:0007669"/>
    <property type="project" value="TreeGrafter"/>
</dbReference>
<organism evidence="3 4">
    <name type="scientific">Flavilitoribacter nigricans (strain ATCC 23147 / DSM 23189 / NBRC 102662 / NCIMB 1420 / SS-2)</name>
    <name type="common">Lewinella nigricans</name>
    <dbReference type="NCBI Taxonomy" id="1122177"/>
    <lineage>
        <taxon>Bacteria</taxon>
        <taxon>Pseudomonadati</taxon>
        <taxon>Bacteroidota</taxon>
        <taxon>Saprospiria</taxon>
        <taxon>Saprospirales</taxon>
        <taxon>Lewinellaceae</taxon>
        <taxon>Flavilitoribacter</taxon>
    </lineage>
</organism>
<dbReference type="PANTHER" id="PTHR43084">
    <property type="entry name" value="PERSULFIDE DIOXYGENASE ETHE1"/>
    <property type="match status" value="1"/>
</dbReference>
<evidence type="ECO:0000313" key="3">
    <source>
        <dbReference type="EMBL" id="PHN06031.1"/>
    </source>
</evidence>
<dbReference type="SUPFAM" id="SSF52821">
    <property type="entry name" value="Rhodanese/Cell cycle control phosphatase"/>
    <property type="match status" value="2"/>
</dbReference>
<dbReference type="OrthoDB" id="9784009at2"/>
<proteinExistence type="predicted"/>
<sequence>MEVKRIYDEGLAHASYVVLSDGKAILIDPGRDPEPYYEYAKEKGAEIVGVIETHPHADFVSSHLEIAEDTGASIYVSRKVGADYPHVGFDEGQEIQLNGITLKALNTPGHSPDSISILLEDEAGKQQAVFTGDTLFIGDVGRPDLRENTGRMQAKRESLARQMYHSTREKLMTLNENVMVYPAHGAGSLCGKGMSDELTSTLGKQLRENPALQSMGEDEFVDWLLEGQPFIPKYFGYNVDLNKQGAPDLDESIQAVSRMGKDVPKLEAGVLIVDTRPQTEFQRGHYPGAINIMEGNKFETWLGSIIEPGEKFYLVAGDETTLDSVLNKAAKIGYEPFIKGTIIYTGALDGTESDEFDLEAFKTDPEKYTVVDIRNESEVEDGKFFEHAINIPLHELRERTAEIPTEKPIVVHCAGGYRSAAGTSIVDRAIGDEVSVFDLSEDVKEFT</sequence>
<comment type="caution">
    <text evidence="3">The sequence shown here is derived from an EMBL/GenBank/DDBJ whole genome shotgun (WGS) entry which is preliminary data.</text>
</comment>
<dbReference type="GO" id="GO:0046872">
    <property type="term" value="F:metal ion binding"/>
    <property type="evidence" value="ECO:0007669"/>
    <property type="project" value="UniProtKB-KW"/>
</dbReference>
<dbReference type="Gene3D" id="3.40.250.10">
    <property type="entry name" value="Rhodanese-like domain"/>
    <property type="match status" value="2"/>
</dbReference>
<dbReference type="Pfam" id="PF00581">
    <property type="entry name" value="Rhodanese"/>
    <property type="match status" value="2"/>
</dbReference>
<dbReference type="CDD" id="cd00158">
    <property type="entry name" value="RHOD"/>
    <property type="match status" value="1"/>
</dbReference>
<dbReference type="FunFam" id="3.60.15.10:FF:000030">
    <property type="entry name" value="Metallo-beta-lactamase family protein"/>
    <property type="match status" value="1"/>
</dbReference>
<dbReference type="InterPro" id="IPR051682">
    <property type="entry name" value="Mito_Persulfide_Diox"/>
</dbReference>
<evidence type="ECO:0000313" key="4">
    <source>
        <dbReference type="Proteomes" id="UP000223913"/>
    </source>
</evidence>
<feature type="domain" description="Rhodanese" evidence="2">
    <location>
        <begin position="266"/>
        <end position="360"/>
    </location>
</feature>
<dbReference type="PROSITE" id="PS50206">
    <property type="entry name" value="RHODANESE_3"/>
    <property type="match status" value="2"/>
</dbReference>
<dbReference type="RefSeq" id="WP_099150624.1">
    <property type="nucleotide sequence ID" value="NZ_PDUD01000019.1"/>
</dbReference>
<keyword evidence="1" id="KW-0479">Metal-binding</keyword>
<dbReference type="CDD" id="cd07724">
    <property type="entry name" value="POD-like_MBL-fold"/>
    <property type="match status" value="1"/>
</dbReference>
<reference evidence="3 4" key="1">
    <citation type="submission" date="2017-10" db="EMBL/GenBank/DDBJ databases">
        <title>The draft genome sequence of Lewinella nigricans NBRC 102662.</title>
        <authorList>
            <person name="Wang K."/>
        </authorList>
    </citation>
    <scope>NUCLEOTIDE SEQUENCE [LARGE SCALE GENOMIC DNA]</scope>
    <source>
        <strain evidence="3 4">NBRC 102662</strain>
    </source>
</reference>
<evidence type="ECO:0000259" key="2">
    <source>
        <dbReference type="PROSITE" id="PS50206"/>
    </source>
</evidence>